<dbReference type="Pfam" id="PF01312">
    <property type="entry name" value="Bac_export_2"/>
    <property type="match status" value="1"/>
</dbReference>
<gene>
    <name evidence="5" type="primary">flhB_2</name>
    <name evidence="5" type="ORF">lpari_03612</name>
</gene>
<dbReference type="PANTHER" id="PTHR30531">
    <property type="entry name" value="FLAGELLAR BIOSYNTHETIC PROTEIN FLHB"/>
    <property type="match status" value="1"/>
</dbReference>
<keyword evidence="4" id="KW-0812">Transmembrane</keyword>
<name>A0A1E5JMZ5_9GAMM</name>
<accession>A0A1E5JMZ5</accession>
<evidence type="ECO:0000256" key="4">
    <source>
        <dbReference type="SAM" id="Phobius"/>
    </source>
</evidence>
<keyword evidence="4" id="KW-1133">Transmembrane helix</keyword>
<dbReference type="InterPro" id="IPR006135">
    <property type="entry name" value="T3SS_substrate_exporter"/>
</dbReference>
<sequence>MAEQENSQEKTEQPSAKRLKEARKKGQVARSRDFNTTVTLLFTALGFLIFGKKLANQLAAMMYHAFAFDTRVIITPKVSVEQLFFLAKMGFWSLMPLLVVIFLITLTAPLLMGGWVFSTQVLQPKFSRLKFVSRIEANDFVERICRNVQIVF</sequence>
<dbReference type="GO" id="GO:0005886">
    <property type="term" value="C:plasma membrane"/>
    <property type="evidence" value="ECO:0007669"/>
    <property type="project" value="TreeGrafter"/>
</dbReference>
<evidence type="ECO:0000256" key="3">
    <source>
        <dbReference type="SAM" id="MobiDB-lite"/>
    </source>
</evidence>
<keyword evidence="4" id="KW-0472">Membrane</keyword>
<evidence type="ECO:0000256" key="1">
    <source>
        <dbReference type="ARBA" id="ARBA00021622"/>
    </source>
</evidence>
<dbReference type="Proteomes" id="UP000095229">
    <property type="component" value="Unassembled WGS sequence"/>
</dbReference>
<dbReference type="AlphaFoldDB" id="A0A1E5JMZ5"/>
<keyword evidence="5" id="KW-0969">Cilium</keyword>
<protein>
    <recommendedName>
        <fullName evidence="1">Flagellar biosynthetic protein FlhB</fullName>
    </recommendedName>
</protein>
<comment type="caution">
    <text evidence="5">The sequence shown here is derived from an EMBL/GenBank/DDBJ whole genome shotgun (WGS) entry which is preliminary data.</text>
</comment>
<keyword evidence="5" id="KW-0966">Cell projection</keyword>
<evidence type="ECO:0000313" key="6">
    <source>
        <dbReference type="Proteomes" id="UP000095229"/>
    </source>
</evidence>
<feature type="transmembrane region" description="Helical" evidence="4">
    <location>
        <begin position="33"/>
        <end position="51"/>
    </location>
</feature>
<proteinExistence type="predicted"/>
<dbReference type="PANTHER" id="PTHR30531:SF12">
    <property type="entry name" value="FLAGELLAR BIOSYNTHETIC PROTEIN FLHB"/>
    <property type="match status" value="1"/>
</dbReference>
<keyword evidence="2" id="KW-1006">Bacterial flagellum protein export</keyword>
<feature type="transmembrane region" description="Helical" evidence="4">
    <location>
        <begin position="94"/>
        <end position="118"/>
    </location>
</feature>
<evidence type="ECO:0000256" key="2">
    <source>
        <dbReference type="ARBA" id="ARBA00023225"/>
    </source>
</evidence>
<reference evidence="5 6" key="1">
    <citation type="submission" date="2016-02" db="EMBL/GenBank/DDBJ databases">
        <title>Secondary metabolites in Legionella.</title>
        <authorList>
            <person name="Tobias N.J."/>
            <person name="Bode H.B."/>
        </authorList>
    </citation>
    <scope>NUCLEOTIDE SEQUENCE [LARGE SCALE GENOMIC DNA]</scope>
    <source>
        <strain evidence="5 6">DSM 19216</strain>
    </source>
</reference>
<keyword evidence="2" id="KW-0813">Transport</keyword>
<dbReference type="PATRIC" id="fig|45071.7.peg.3880"/>
<keyword evidence="6" id="KW-1185">Reference proteome</keyword>
<keyword evidence="5" id="KW-0282">Flagellum</keyword>
<organism evidence="5 6">
    <name type="scientific">Legionella parisiensis</name>
    <dbReference type="NCBI Taxonomy" id="45071"/>
    <lineage>
        <taxon>Bacteria</taxon>
        <taxon>Pseudomonadati</taxon>
        <taxon>Pseudomonadota</taxon>
        <taxon>Gammaproteobacteria</taxon>
        <taxon>Legionellales</taxon>
        <taxon>Legionellaceae</taxon>
        <taxon>Legionella</taxon>
    </lineage>
</organism>
<dbReference type="GO" id="GO:0009306">
    <property type="term" value="P:protein secretion"/>
    <property type="evidence" value="ECO:0007669"/>
    <property type="project" value="InterPro"/>
</dbReference>
<dbReference type="EMBL" id="LSOG01000096">
    <property type="protein sequence ID" value="OEH45428.1"/>
    <property type="molecule type" value="Genomic_DNA"/>
</dbReference>
<feature type="region of interest" description="Disordered" evidence="3">
    <location>
        <begin position="1"/>
        <end position="24"/>
    </location>
</feature>
<evidence type="ECO:0000313" key="5">
    <source>
        <dbReference type="EMBL" id="OEH45428.1"/>
    </source>
</evidence>
<keyword evidence="2" id="KW-0653">Protein transport</keyword>